<keyword evidence="9" id="KW-1185">Reference proteome</keyword>
<evidence type="ECO:0000313" key="9">
    <source>
        <dbReference type="Proteomes" id="UP000601171"/>
    </source>
</evidence>
<reference evidence="8" key="1">
    <citation type="submission" date="2020-08" db="EMBL/GenBank/DDBJ databases">
        <title>Genome public.</title>
        <authorList>
            <person name="Liu C."/>
            <person name="Sun Q."/>
        </authorList>
    </citation>
    <scope>NUCLEOTIDE SEQUENCE</scope>
    <source>
        <strain evidence="8">BX21</strain>
    </source>
</reference>
<dbReference type="InterPro" id="IPR011605">
    <property type="entry name" value="NusB_fam"/>
</dbReference>
<comment type="caution">
    <text evidence="8">The sequence shown here is derived from an EMBL/GenBank/DDBJ whole genome shotgun (WGS) entry which is preliminary data.</text>
</comment>
<dbReference type="EMBL" id="JACRTG010000020">
    <property type="protein sequence ID" value="MBC8588435.1"/>
    <property type="molecule type" value="Genomic_DNA"/>
</dbReference>
<evidence type="ECO:0000256" key="1">
    <source>
        <dbReference type="ARBA" id="ARBA00005952"/>
    </source>
</evidence>
<keyword evidence="5 6" id="KW-0804">Transcription</keyword>
<keyword evidence="4 6" id="KW-0805">Transcription regulation</keyword>
<dbReference type="GO" id="GO:0031564">
    <property type="term" value="P:transcription antitermination"/>
    <property type="evidence" value="ECO:0007669"/>
    <property type="project" value="UniProtKB-KW"/>
</dbReference>
<comment type="function">
    <text evidence="6">Involved in transcription antitermination. Required for transcription of ribosomal RNA (rRNA) genes. Binds specifically to the boxA antiterminator sequence of the ribosomal RNA (rrn) operons.</text>
</comment>
<accession>A0A926IKM1</accession>
<keyword evidence="2 6" id="KW-0889">Transcription antitermination</keyword>
<dbReference type="GO" id="GO:0005829">
    <property type="term" value="C:cytosol"/>
    <property type="evidence" value="ECO:0007669"/>
    <property type="project" value="TreeGrafter"/>
</dbReference>
<evidence type="ECO:0000256" key="4">
    <source>
        <dbReference type="ARBA" id="ARBA00023015"/>
    </source>
</evidence>
<dbReference type="PANTHER" id="PTHR11078:SF3">
    <property type="entry name" value="ANTITERMINATION NUSB DOMAIN-CONTAINING PROTEIN"/>
    <property type="match status" value="1"/>
</dbReference>
<evidence type="ECO:0000313" key="8">
    <source>
        <dbReference type="EMBL" id="MBC8588435.1"/>
    </source>
</evidence>
<evidence type="ECO:0000259" key="7">
    <source>
        <dbReference type="Pfam" id="PF01029"/>
    </source>
</evidence>
<evidence type="ECO:0000256" key="6">
    <source>
        <dbReference type="HAMAP-Rule" id="MF_00073"/>
    </source>
</evidence>
<comment type="similarity">
    <text evidence="1 6">Belongs to the NusB family.</text>
</comment>
<evidence type="ECO:0000256" key="5">
    <source>
        <dbReference type="ARBA" id="ARBA00023163"/>
    </source>
</evidence>
<dbReference type="NCBIfam" id="TIGR01951">
    <property type="entry name" value="nusB"/>
    <property type="match status" value="1"/>
</dbReference>
<dbReference type="HAMAP" id="MF_00073">
    <property type="entry name" value="NusB"/>
    <property type="match status" value="1"/>
</dbReference>
<protein>
    <recommendedName>
        <fullName evidence="6">Transcription antitermination protein NusB</fullName>
    </recommendedName>
    <alternativeName>
        <fullName evidence="6">Antitermination factor NusB</fullName>
    </alternativeName>
</protein>
<evidence type="ECO:0000256" key="2">
    <source>
        <dbReference type="ARBA" id="ARBA00022814"/>
    </source>
</evidence>
<dbReference type="Pfam" id="PF01029">
    <property type="entry name" value="NusB"/>
    <property type="match status" value="1"/>
</dbReference>
<organism evidence="8 9">
    <name type="scientific">Paratissierella segnis</name>
    <dbReference type="NCBI Taxonomy" id="2763679"/>
    <lineage>
        <taxon>Bacteria</taxon>
        <taxon>Bacillati</taxon>
        <taxon>Bacillota</taxon>
        <taxon>Tissierellia</taxon>
        <taxon>Tissierellales</taxon>
        <taxon>Tissierellaceae</taxon>
        <taxon>Paratissierella</taxon>
    </lineage>
</organism>
<dbReference type="Gene3D" id="1.10.940.10">
    <property type="entry name" value="NusB-like"/>
    <property type="match status" value="1"/>
</dbReference>
<dbReference type="InterPro" id="IPR006027">
    <property type="entry name" value="NusB_RsmB_TIM44"/>
</dbReference>
<dbReference type="InterPro" id="IPR035926">
    <property type="entry name" value="NusB-like_sf"/>
</dbReference>
<dbReference type="Proteomes" id="UP000601171">
    <property type="component" value="Unassembled WGS sequence"/>
</dbReference>
<dbReference type="AlphaFoldDB" id="A0A926IKM1"/>
<keyword evidence="3 6" id="KW-0694">RNA-binding</keyword>
<sequence>MGRKQAREGAMMVLFQMESTNDYSDEALELFLSNFEYDNKETSYIIDAVHAITDNLEEIDNYIKPYLEGWNISRLAKVDLVALRIAIYEILYRKDIPLEVSINEAIEIVKKFSSEDSFKFVNGVLGGFVRALDKDYE</sequence>
<proteinExistence type="inferred from homology"/>
<dbReference type="SUPFAM" id="SSF48013">
    <property type="entry name" value="NusB-like"/>
    <property type="match status" value="1"/>
</dbReference>
<name>A0A926IKM1_9FIRM</name>
<dbReference type="RefSeq" id="WP_262429891.1">
    <property type="nucleotide sequence ID" value="NZ_JACRTG010000020.1"/>
</dbReference>
<dbReference type="GO" id="GO:0006353">
    <property type="term" value="P:DNA-templated transcription termination"/>
    <property type="evidence" value="ECO:0007669"/>
    <property type="project" value="UniProtKB-UniRule"/>
</dbReference>
<evidence type="ECO:0000256" key="3">
    <source>
        <dbReference type="ARBA" id="ARBA00022884"/>
    </source>
</evidence>
<feature type="domain" description="NusB/RsmB/TIM44" evidence="7">
    <location>
        <begin position="5"/>
        <end position="130"/>
    </location>
</feature>
<dbReference type="GO" id="GO:0003723">
    <property type="term" value="F:RNA binding"/>
    <property type="evidence" value="ECO:0007669"/>
    <property type="project" value="UniProtKB-UniRule"/>
</dbReference>
<dbReference type="PANTHER" id="PTHR11078">
    <property type="entry name" value="N UTILIZATION SUBSTANCE PROTEIN B-RELATED"/>
    <property type="match status" value="1"/>
</dbReference>
<gene>
    <name evidence="6 8" type="primary">nusB</name>
    <name evidence="8" type="ORF">H8707_09295</name>
</gene>